<gene>
    <name evidence="3" type="ORF">E8A74_39495</name>
</gene>
<proteinExistence type="predicted"/>
<organism evidence="3 4">
    <name type="scientific">Polyangium fumosum</name>
    <dbReference type="NCBI Taxonomy" id="889272"/>
    <lineage>
        <taxon>Bacteria</taxon>
        <taxon>Pseudomonadati</taxon>
        <taxon>Myxococcota</taxon>
        <taxon>Polyangia</taxon>
        <taxon>Polyangiales</taxon>
        <taxon>Polyangiaceae</taxon>
        <taxon>Polyangium</taxon>
    </lineage>
</organism>
<name>A0A4U1IWK0_9BACT</name>
<dbReference type="RefSeq" id="WP_136934291.1">
    <property type="nucleotide sequence ID" value="NZ_SSMQ01000062.1"/>
</dbReference>
<dbReference type="InterPro" id="IPR042230">
    <property type="entry name" value="CusF_sf"/>
</dbReference>
<dbReference type="Proteomes" id="UP000309215">
    <property type="component" value="Unassembled WGS sequence"/>
</dbReference>
<evidence type="ECO:0000256" key="1">
    <source>
        <dbReference type="SAM" id="MobiDB-lite"/>
    </source>
</evidence>
<reference evidence="3 4" key="1">
    <citation type="submission" date="2019-04" db="EMBL/GenBank/DDBJ databases">
        <authorList>
            <person name="Li Y."/>
            <person name="Wang J."/>
        </authorList>
    </citation>
    <scope>NUCLEOTIDE SEQUENCE [LARGE SCALE GENOMIC DNA]</scope>
    <source>
        <strain evidence="3 4">DSM 14668</strain>
    </source>
</reference>
<feature type="region of interest" description="Disordered" evidence="1">
    <location>
        <begin position="30"/>
        <end position="51"/>
    </location>
</feature>
<dbReference type="OrthoDB" id="5521066at2"/>
<keyword evidence="4" id="KW-1185">Reference proteome</keyword>
<dbReference type="InterPro" id="IPR021647">
    <property type="entry name" value="CusF_Ec"/>
</dbReference>
<evidence type="ECO:0000313" key="4">
    <source>
        <dbReference type="Proteomes" id="UP000309215"/>
    </source>
</evidence>
<keyword evidence="2" id="KW-0732">Signal</keyword>
<comment type="caution">
    <text evidence="3">The sequence shown here is derived from an EMBL/GenBank/DDBJ whole genome shotgun (WGS) entry which is preliminary data.</text>
</comment>
<sequence length="122" mass="12949">MRVISLHRTSPAVLATALATLLAAAPACSRSQEQPSGGAVPTAAPSATYTTRGKVRAIGEKKDNITIAHEDIPGYMKAMSMMFEVAKPELLRDVKVGDEVSFTFSDRDGRLFVESISAAAPK</sequence>
<feature type="signal peptide" evidence="2">
    <location>
        <begin position="1"/>
        <end position="29"/>
    </location>
</feature>
<dbReference type="Gene3D" id="2.40.50.320">
    <property type="entry name" value="Copper binding periplasmic protein CusF"/>
    <property type="match status" value="1"/>
</dbReference>
<evidence type="ECO:0000313" key="3">
    <source>
        <dbReference type="EMBL" id="TKC98883.1"/>
    </source>
</evidence>
<evidence type="ECO:0000256" key="2">
    <source>
        <dbReference type="SAM" id="SignalP"/>
    </source>
</evidence>
<accession>A0A4U1IWK0</accession>
<feature type="chain" id="PRO_5020894455" evidence="2">
    <location>
        <begin position="30"/>
        <end position="122"/>
    </location>
</feature>
<protein>
    <submittedName>
        <fullName evidence="3">Copper-binding protein</fullName>
    </submittedName>
</protein>
<dbReference type="AlphaFoldDB" id="A0A4U1IWK0"/>
<dbReference type="EMBL" id="SSMQ01000062">
    <property type="protein sequence ID" value="TKC98883.1"/>
    <property type="molecule type" value="Genomic_DNA"/>
</dbReference>
<dbReference type="Pfam" id="PF11604">
    <property type="entry name" value="CusF_Ec"/>
    <property type="match status" value="1"/>
</dbReference>